<dbReference type="KEGG" id="abp:AGABI1DRAFT116598"/>
<name>K5XKI7_AGABU</name>
<dbReference type="HOGENOM" id="CLU_2849149_0_0_1"/>
<gene>
    <name evidence="2" type="ORF">AGABI1DRAFT_116598</name>
</gene>
<dbReference type="Proteomes" id="UP000008493">
    <property type="component" value="Unassembled WGS sequence"/>
</dbReference>
<reference evidence="3" key="1">
    <citation type="journal article" date="2012" name="Proc. Natl. Acad. Sci. U.S.A.">
        <title>Genome sequence of the button mushroom Agaricus bisporus reveals mechanisms governing adaptation to a humic-rich ecological niche.</title>
        <authorList>
            <person name="Morin E."/>
            <person name="Kohler A."/>
            <person name="Baker A.R."/>
            <person name="Foulongne-Oriol M."/>
            <person name="Lombard V."/>
            <person name="Nagy L.G."/>
            <person name="Ohm R.A."/>
            <person name="Patyshakuliyeva A."/>
            <person name="Brun A."/>
            <person name="Aerts A.L."/>
            <person name="Bailey A.M."/>
            <person name="Billette C."/>
            <person name="Coutinho P.M."/>
            <person name="Deakin G."/>
            <person name="Doddapaneni H."/>
            <person name="Floudas D."/>
            <person name="Grimwood J."/>
            <person name="Hilden K."/>
            <person name="Kuees U."/>
            <person name="LaButti K.M."/>
            <person name="Lapidus A."/>
            <person name="Lindquist E.A."/>
            <person name="Lucas S.M."/>
            <person name="Murat C."/>
            <person name="Riley R.W."/>
            <person name="Salamov A.A."/>
            <person name="Schmutz J."/>
            <person name="Subramanian V."/>
            <person name="Woesten H.A.B."/>
            <person name="Xu J."/>
            <person name="Eastwood D.C."/>
            <person name="Foster G.D."/>
            <person name="Sonnenberg A.S."/>
            <person name="Cullen D."/>
            <person name="de Vries R.P."/>
            <person name="Lundell T."/>
            <person name="Hibbett D.S."/>
            <person name="Henrissat B."/>
            <person name="Burton K.S."/>
            <person name="Kerrigan R.W."/>
            <person name="Challen M.P."/>
            <person name="Grigoriev I.V."/>
            <person name="Martin F."/>
        </authorList>
    </citation>
    <scope>NUCLEOTIDE SEQUENCE [LARGE SCALE GENOMIC DNA]</scope>
    <source>
        <strain evidence="3">JB137-S8 / ATCC MYA-4627 / FGSC 10392</strain>
    </source>
</reference>
<proteinExistence type="predicted"/>
<keyword evidence="3" id="KW-1185">Reference proteome</keyword>
<dbReference type="OMA" id="MERWPIF"/>
<dbReference type="AlphaFoldDB" id="K5XKI7"/>
<dbReference type="GeneID" id="18825165"/>
<sequence>MERWPIFLNHLESTSLHKTVQVKIDSPGRPKPSPGQHFNTEPVQNIPEPPSSPSQCHERSIFSGV</sequence>
<evidence type="ECO:0000313" key="2">
    <source>
        <dbReference type="EMBL" id="EKM75025.1"/>
    </source>
</evidence>
<dbReference type="RefSeq" id="XP_007334334.1">
    <property type="nucleotide sequence ID" value="XM_007334272.1"/>
</dbReference>
<evidence type="ECO:0000313" key="3">
    <source>
        <dbReference type="Proteomes" id="UP000008493"/>
    </source>
</evidence>
<dbReference type="InParanoid" id="K5XKI7"/>
<dbReference type="EMBL" id="JH971421">
    <property type="protein sequence ID" value="EKM75025.1"/>
    <property type="molecule type" value="Genomic_DNA"/>
</dbReference>
<organism evidence="2 3">
    <name type="scientific">Agaricus bisporus var. burnettii (strain JB137-S8 / ATCC MYA-4627 / FGSC 10392)</name>
    <name type="common">White button mushroom</name>
    <dbReference type="NCBI Taxonomy" id="597362"/>
    <lineage>
        <taxon>Eukaryota</taxon>
        <taxon>Fungi</taxon>
        <taxon>Dikarya</taxon>
        <taxon>Basidiomycota</taxon>
        <taxon>Agaricomycotina</taxon>
        <taxon>Agaricomycetes</taxon>
        <taxon>Agaricomycetidae</taxon>
        <taxon>Agaricales</taxon>
        <taxon>Agaricineae</taxon>
        <taxon>Agaricaceae</taxon>
        <taxon>Agaricus</taxon>
    </lineage>
</organism>
<evidence type="ECO:0000256" key="1">
    <source>
        <dbReference type="SAM" id="MobiDB-lite"/>
    </source>
</evidence>
<feature type="region of interest" description="Disordered" evidence="1">
    <location>
        <begin position="24"/>
        <end position="65"/>
    </location>
</feature>
<protein>
    <submittedName>
        <fullName evidence="2">Uncharacterized protein</fullName>
    </submittedName>
</protein>
<feature type="compositionally biased region" description="Basic and acidic residues" evidence="1">
    <location>
        <begin position="56"/>
        <end position="65"/>
    </location>
</feature>
<accession>K5XKI7</accession>